<feature type="domain" description="Helix-turn-helix" evidence="1">
    <location>
        <begin position="127"/>
        <end position="174"/>
    </location>
</feature>
<evidence type="ECO:0000259" key="1">
    <source>
        <dbReference type="Pfam" id="PF12728"/>
    </source>
</evidence>
<dbReference type="Pfam" id="PF12728">
    <property type="entry name" value="HTH_17"/>
    <property type="match status" value="1"/>
</dbReference>
<sequence length="214" mass="22787">MPTFVRTPPSAPVENQLLAGLHLALGAFSKDLTARLVAHVHAQLGAAKPSRKSVEKVVAESVPVLLEQAFVTSFLSGKEHAREHRAFLSHVLSAAELQATVGKDWTALMQASGASKAASSADEDEELTSEAASKLLHVSRTHLNTLADSGALGVVRRTDGGHRRISKAALLKYKALSKERQSKGLNAMVAASQKLGLYDAELEGLPIKADRTVR</sequence>
<evidence type="ECO:0000313" key="2">
    <source>
        <dbReference type="EMBL" id="MBL0719736.1"/>
    </source>
</evidence>
<proteinExistence type="predicted"/>
<keyword evidence="3" id="KW-1185">Reference proteome</keyword>
<comment type="caution">
    <text evidence="2">The sequence shown here is derived from an EMBL/GenBank/DDBJ whole genome shotgun (WGS) entry which is preliminary data.</text>
</comment>
<dbReference type="EMBL" id="JAERRA010000001">
    <property type="protein sequence ID" value="MBL0719736.1"/>
    <property type="molecule type" value="Genomic_DNA"/>
</dbReference>
<organism evidence="2 3">
    <name type="scientific">Aquariibacter lacus</name>
    <dbReference type="NCBI Taxonomy" id="2801332"/>
    <lineage>
        <taxon>Bacteria</taxon>
        <taxon>Pseudomonadati</taxon>
        <taxon>Pseudomonadota</taxon>
        <taxon>Betaproteobacteria</taxon>
        <taxon>Burkholderiales</taxon>
        <taxon>Sphaerotilaceae</taxon>
        <taxon>Aquariibacter</taxon>
    </lineage>
</organism>
<protein>
    <submittedName>
        <fullName evidence="2">Helix-turn-helix domain-containing protein</fullName>
    </submittedName>
</protein>
<dbReference type="InterPro" id="IPR041657">
    <property type="entry name" value="HTH_17"/>
</dbReference>
<dbReference type="RefSeq" id="WP_201825192.1">
    <property type="nucleotide sequence ID" value="NZ_JAERRA010000001.1"/>
</dbReference>
<reference evidence="2 3" key="1">
    <citation type="submission" date="2021-01" db="EMBL/GenBank/DDBJ databases">
        <title>Piscinibacter sp. Jin2 Genome sequencing and assembly.</title>
        <authorList>
            <person name="Kim I."/>
        </authorList>
    </citation>
    <scope>NUCLEOTIDE SEQUENCE [LARGE SCALE GENOMIC DNA]</scope>
    <source>
        <strain evidence="2 3">Jin2</strain>
    </source>
</reference>
<gene>
    <name evidence="2" type="ORF">JI742_07525</name>
</gene>
<evidence type="ECO:0000313" key="3">
    <source>
        <dbReference type="Proteomes" id="UP000643207"/>
    </source>
</evidence>
<name>A0A9X0XDV9_9BURK</name>
<dbReference type="Proteomes" id="UP000643207">
    <property type="component" value="Unassembled WGS sequence"/>
</dbReference>
<accession>A0A9X0XDV9</accession>
<dbReference type="AlphaFoldDB" id="A0A9X0XDV9"/>